<feature type="domain" description="Cadherin" evidence="2">
    <location>
        <begin position="318"/>
        <end position="439"/>
    </location>
</feature>
<protein>
    <submittedName>
        <fullName evidence="3">Ig-like domain-containing protein</fullName>
    </submittedName>
</protein>
<gene>
    <name evidence="3" type="ORF">LE190_19850</name>
</gene>
<sequence length="1411" mass="142177">MTLTAQGGAMTTVPLNFAADMTGVEVKIAAVGQDRFVVVVDDRGDGNPPYTPPHFRLFDSNGQAVSSDIALPSVNGYSRYFDVTDLKDGGFLVTWFNDTDQKHYYTRYDLNGAAMPGQSAQLLSGVNGIIKVDAAGDGSGGFLYAARKGNSVYEGMALTYVSSTGVQTSAGTVLQATGLEGDMVFDGTDFWFFYTTHITDEVYAIKASSTGVTGSPVRIGNFLSKYAPKAEVLANGNFLLTDANDIAATVTRAVIVNKSGTILAETTAKAGTYSTATAAPDGGVLWVENFPVNGDSYDTTITPWGTTFFDPVNTPPVLAAPAALSYTDTAAPDTLPTRTGSLSATDDKAVLAYGITGGQAGTQVVNGITYNVSKAGAYGTLYLRSSDGAYAYVPNNGAIDALAANKTESFTVTATDAEGSSGNATLTVNVNGVNDRPILVNLQGYEGQFVPGSADPVTDLAYITPDNVSVSDPDSANFAGGYLLITQNSGNTDGRFVTDMSIVMAGTDQASADGILSAGEKLYVDLAAWGGAGLPGMTEVGTISIPAPGSLRIDFHPNANVSYLSYLLQNLTYTAPSAGTRAFSLTLADGDGGVSTPVSFSMTGADTDPPVLQALTPHDNATAVATDVSPQLSFSEAIKFGTGKIQLIHVGTGTVVEAFDVASAQGTGNGQVSIAGNTLTLNPSATLAYSTAYAIRIDHGAVTDLSNNAFAGIADNTSFDFTTISAPPTLTISATPGALKAGQGVTITFTFSQKPQGFDALDVQASGGSLGALNVDPLDDKVYTALFTPDAAQSLTVSLSVAAGKFTNADHQANLASNTLTLSGDTQAPLVTAIERATPLASVTNADTLRFKVSFSEAVALAAADLQVQGSTASVTRVDAIDGSSYYVTVAGGDLAGLDGATVSLGFAPAQDIRDSGGNALLDTSPTGANQGFVMDNSVAMPSLTLASDTGASATDGVTAAGTINVTLAAEMASWEYSSNGGTDWHAGSGTSFVLAQGAYAAGSVLVRQTDQAGNLSAAAQNGAAITVDLQAPAPTLALAADTGASASDGVTRNATVNVSLAVDAASWEYSLDGGTSWNAGSGSSFTLGANTYAAGTIRARQTDVAGNLSAAAANVAAITVDTAVAAPALTLPADTGSSTSDGITRNATVQLTLALDAASWEYSLDGGASWNAGSGTSFTLASASYAAGAIQVRQTDIAGNLSAAAANAAAITVDTTVALPVLTLPADTGTSSSDGITRDTTVQLTLALDAASWEYSLDGGASWSTGSGTSFTLAAASYAPGAIRVRQTDIAGNLSAAATNAAAITVDTAVAAPALTLPADTGTGSSDGITRDTTVQLTLALDAASWEYSTDGGASWSAGSGTSFTLAAGSYPAGAIQVRQTDIAGNLSASTASGTALTVDTSVGMPAFAL</sequence>
<dbReference type="InterPro" id="IPR044048">
    <property type="entry name" value="Big_12"/>
</dbReference>
<dbReference type="PROSITE" id="PS50268">
    <property type="entry name" value="CADHERIN_2"/>
    <property type="match status" value="1"/>
</dbReference>
<keyword evidence="4" id="KW-1185">Reference proteome</keyword>
<dbReference type="InterPro" id="IPR010221">
    <property type="entry name" value="VCBS_dom"/>
</dbReference>
<dbReference type="InterPro" id="IPR013783">
    <property type="entry name" value="Ig-like_fold"/>
</dbReference>
<organism evidence="3 4">
    <name type="scientific">Massilia hydrophila</name>
    <dbReference type="NCBI Taxonomy" id="3044279"/>
    <lineage>
        <taxon>Bacteria</taxon>
        <taxon>Pseudomonadati</taxon>
        <taxon>Pseudomonadota</taxon>
        <taxon>Betaproteobacteria</taxon>
        <taxon>Burkholderiales</taxon>
        <taxon>Oxalobacteraceae</taxon>
        <taxon>Telluria group</taxon>
        <taxon>Massilia</taxon>
    </lineage>
</organism>
<reference evidence="3 4" key="1">
    <citation type="submission" date="2021-07" db="EMBL/GenBank/DDBJ databases">
        <title>Characterization of Violacein-producing bacteria and related species.</title>
        <authorList>
            <person name="Wilson H.S."/>
            <person name="De Leon M.E."/>
        </authorList>
    </citation>
    <scope>NUCLEOTIDE SEQUENCE [LARGE SCALE GENOMIC DNA]</scope>
    <source>
        <strain evidence="3 4">HSC-2F05</strain>
    </source>
</reference>
<keyword evidence="1" id="KW-0732">Signal</keyword>
<accession>A0ABS7YEM5</accession>
<dbReference type="Proteomes" id="UP001198602">
    <property type="component" value="Unassembled WGS sequence"/>
</dbReference>
<dbReference type="Pfam" id="PF13205">
    <property type="entry name" value="Big_5"/>
    <property type="match status" value="1"/>
</dbReference>
<evidence type="ECO:0000259" key="2">
    <source>
        <dbReference type="PROSITE" id="PS50268"/>
    </source>
</evidence>
<dbReference type="NCBIfam" id="TIGR01965">
    <property type="entry name" value="VCBS_repeat"/>
    <property type="match status" value="1"/>
</dbReference>
<feature type="non-terminal residue" evidence="3">
    <location>
        <position position="1411"/>
    </location>
</feature>
<dbReference type="InterPro" id="IPR002126">
    <property type="entry name" value="Cadherin-like_dom"/>
</dbReference>
<evidence type="ECO:0000256" key="1">
    <source>
        <dbReference type="ARBA" id="ARBA00022729"/>
    </source>
</evidence>
<dbReference type="Gene3D" id="2.60.40.10">
    <property type="entry name" value="Immunoglobulins"/>
    <property type="match status" value="3"/>
</dbReference>
<proteinExistence type="predicted"/>
<evidence type="ECO:0000313" key="3">
    <source>
        <dbReference type="EMBL" id="MCA1858166.1"/>
    </source>
</evidence>
<dbReference type="Pfam" id="PF19078">
    <property type="entry name" value="Big_12"/>
    <property type="match status" value="1"/>
</dbReference>
<dbReference type="RefSeq" id="WP_225240331.1">
    <property type="nucleotide sequence ID" value="NZ_JAHYBX010000012.1"/>
</dbReference>
<evidence type="ECO:0000313" key="4">
    <source>
        <dbReference type="Proteomes" id="UP001198602"/>
    </source>
</evidence>
<name>A0ABS7YEM5_9BURK</name>
<dbReference type="InterPro" id="IPR032812">
    <property type="entry name" value="SbsA_Ig"/>
</dbReference>
<dbReference type="EMBL" id="JAHYBX010000012">
    <property type="protein sequence ID" value="MCA1858166.1"/>
    <property type="molecule type" value="Genomic_DNA"/>
</dbReference>
<comment type="caution">
    <text evidence="3">The sequence shown here is derived from an EMBL/GenBank/DDBJ whole genome shotgun (WGS) entry which is preliminary data.</text>
</comment>